<feature type="compositionally biased region" description="Polar residues" evidence="1">
    <location>
        <begin position="422"/>
        <end position="435"/>
    </location>
</feature>
<protein>
    <submittedName>
        <fullName evidence="2">Oidioi.mRNA.OKI2018_I69.PAR.g8501.t1.cds</fullName>
    </submittedName>
</protein>
<evidence type="ECO:0000256" key="1">
    <source>
        <dbReference type="SAM" id="MobiDB-lite"/>
    </source>
</evidence>
<organism evidence="2 3">
    <name type="scientific">Oikopleura dioica</name>
    <name type="common">Tunicate</name>
    <dbReference type="NCBI Taxonomy" id="34765"/>
    <lineage>
        <taxon>Eukaryota</taxon>
        <taxon>Metazoa</taxon>
        <taxon>Chordata</taxon>
        <taxon>Tunicata</taxon>
        <taxon>Appendicularia</taxon>
        <taxon>Copelata</taxon>
        <taxon>Oikopleuridae</taxon>
        <taxon>Oikopleura</taxon>
    </lineage>
</organism>
<feature type="region of interest" description="Disordered" evidence="1">
    <location>
        <begin position="407"/>
        <end position="436"/>
    </location>
</feature>
<name>A0ABN7RG96_OIKDI</name>
<feature type="region of interest" description="Disordered" evidence="1">
    <location>
        <begin position="183"/>
        <end position="207"/>
    </location>
</feature>
<evidence type="ECO:0000313" key="2">
    <source>
        <dbReference type="EMBL" id="CAG5076604.1"/>
    </source>
</evidence>
<reference evidence="2 3" key="1">
    <citation type="submission" date="2021-04" db="EMBL/GenBank/DDBJ databases">
        <authorList>
            <person name="Bliznina A."/>
        </authorList>
    </citation>
    <scope>NUCLEOTIDE SEQUENCE [LARGE SCALE GENOMIC DNA]</scope>
</reference>
<sequence length="501" mass="55769">MKLAGFLFASTSAGYFQQYNGLTAEEREERRVLCDAKTEETIEQFPIENGSWNCPNLGLLRSKIRCYPTCEAGFVPDWTAKPRKNAPRFMTRCGEPATIAKKNLNASVRLSCSPKEAHPCAAAAASVQLEDGQLELARVINNRRAGYDIICEDGTNKGRVHCNNGHFKSWTVDAWETACQGHTTSTTTTTTTTTTTSTTTTTTPAPISTTTSVDDGCENPCRNPFLTCFPIVSSCPLTPSYNNYLQRQAASVSFRFEVDILCDSYSSAYYYTGHSLYIDHENQKKFALTRNAYTTGKITVEVAIPDVHEFDVQCEEGSWRVKSWKSPSKNTVGSEPLNEQFRLDEMLDELVDPVDDFLLEEDPTIHEDTLEDAVFDRQMAVREVTKELEKAEEFIKRASVLSLSASKSRSHTKSSLGGSAFSIHSSSTCHSQNSESRTKGLLINNVLADIVKTRKKDEKMRRSTMTRMSRHSMSIKSPTPEPAITLPEVLGEQTRSNMKSA</sequence>
<dbReference type="Proteomes" id="UP001158576">
    <property type="component" value="Chromosome PAR"/>
</dbReference>
<gene>
    <name evidence="2" type="ORF">OKIOD_LOCUS59</name>
</gene>
<feature type="region of interest" description="Disordered" evidence="1">
    <location>
        <begin position="455"/>
        <end position="501"/>
    </location>
</feature>
<keyword evidence="3" id="KW-1185">Reference proteome</keyword>
<proteinExistence type="predicted"/>
<accession>A0ABN7RG96</accession>
<evidence type="ECO:0000313" key="3">
    <source>
        <dbReference type="Proteomes" id="UP001158576"/>
    </source>
</evidence>
<dbReference type="EMBL" id="OU015568">
    <property type="protein sequence ID" value="CAG5076604.1"/>
    <property type="molecule type" value="Genomic_DNA"/>
</dbReference>